<organism evidence="3 4">
    <name type="scientific">Escallonia rubra</name>
    <dbReference type="NCBI Taxonomy" id="112253"/>
    <lineage>
        <taxon>Eukaryota</taxon>
        <taxon>Viridiplantae</taxon>
        <taxon>Streptophyta</taxon>
        <taxon>Embryophyta</taxon>
        <taxon>Tracheophyta</taxon>
        <taxon>Spermatophyta</taxon>
        <taxon>Magnoliopsida</taxon>
        <taxon>eudicotyledons</taxon>
        <taxon>Gunneridae</taxon>
        <taxon>Pentapetalae</taxon>
        <taxon>asterids</taxon>
        <taxon>campanulids</taxon>
        <taxon>Escalloniales</taxon>
        <taxon>Escalloniaceae</taxon>
        <taxon>Escallonia</taxon>
    </lineage>
</organism>
<dbReference type="Pfam" id="PF04195">
    <property type="entry name" value="Transposase_28"/>
    <property type="match status" value="1"/>
</dbReference>
<evidence type="ECO:0000313" key="4">
    <source>
        <dbReference type="Proteomes" id="UP001187471"/>
    </source>
</evidence>
<reference evidence="3" key="1">
    <citation type="submission" date="2022-12" db="EMBL/GenBank/DDBJ databases">
        <title>Draft genome assemblies for two species of Escallonia (Escalloniales).</title>
        <authorList>
            <person name="Chanderbali A."/>
            <person name="Dervinis C."/>
            <person name="Anghel I."/>
            <person name="Soltis D."/>
            <person name="Soltis P."/>
            <person name="Zapata F."/>
        </authorList>
    </citation>
    <scope>NUCLEOTIDE SEQUENCE</scope>
    <source>
        <strain evidence="3">UCBG92.1500</strain>
        <tissue evidence="3">Leaf</tissue>
    </source>
</reference>
<accession>A0AA88R699</accession>
<sequence length="246" mass="27915">MTKEELEALLKEYPLPKGWIARVPELQEPVNYGIDWEMAIYEEQLKSGYELPLHPFSLKVFDHYKMVTSQLVPNGWMKLVGLIYLVKTSGSKVYPTDFLKVFFELCFVKGVSTLVGTISVVGNDFLRAVPEMASSSDKALKSGFIGVLQKAKRKKKEKAPSVEQPPTPKRTKVNLFDLHPLVIKGVSIYEDPIFRPRWTIRHDIPLDDFVRPPFESLYEETILPSEARDVTSQAEKDDQPGAASET</sequence>
<feature type="domain" description="Transposase (putative) gypsy type" evidence="2">
    <location>
        <begin position="41"/>
        <end position="88"/>
    </location>
</feature>
<proteinExistence type="predicted"/>
<comment type="caution">
    <text evidence="3">The sequence shown here is derived from an EMBL/GenBank/DDBJ whole genome shotgun (WGS) entry which is preliminary data.</text>
</comment>
<evidence type="ECO:0000259" key="2">
    <source>
        <dbReference type="Pfam" id="PF04195"/>
    </source>
</evidence>
<name>A0AA88R699_9ASTE</name>
<evidence type="ECO:0000313" key="3">
    <source>
        <dbReference type="EMBL" id="KAK2980078.1"/>
    </source>
</evidence>
<protein>
    <recommendedName>
        <fullName evidence="2">Transposase (putative) gypsy type domain-containing protein</fullName>
    </recommendedName>
</protein>
<evidence type="ECO:0000256" key="1">
    <source>
        <dbReference type="SAM" id="MobiDB-lite"/>
    </source>
</evidence>
<dbReference type="AlphaFoldDB" id="A0AA88R699"/>
<feature type="region of interest" description="Disordered" evidence="1">
    <location>
        <begin position="225"/>
        <end position="246"/>
    </location>
</feature>
<dbReference type="Proteomes" id="UP001187471">
    <property type="component" value="Unassembled WGS sequence"/>
</dbReference>
<keyword evidence="4" id="KW-1185">Reference proteome</keyword>
<feature type="compositionally biased region" description="Basic and acidic residues" evidence="1">
    <location>
        <begin position="226"/>
        <end position="239"/>
    </location>
</feature>
<dbReference type="EMBL" id="JAVXUO010001681">
    <property type="protein sequence ID" value="KAK2980078.1"/>
    <property type="molecule type" value="Genomic_DNA"/>
</dbReference>
<dbReference type="InterPro" id="IPR007321">
    <property type="entry name" value="Transposase_28"/>
</dbReference>
<gene>
    <name evidence="3" type="ORF">RJ640_000187</name>
</gene>